<evidence type="ECO:0000313" key="11">
    <source>
        <dbReference type="Proteomes" id="UP000267821"/>
    </source>
</evidence>
<evidence type="ECO:0000256" key="4">
    <source>
        <dbReference type="ARBA" id="ARBA00019709"/>
    </source>
</evidence>
<comment type="function">
    <text evidence="7">Involved in the import of nuclear-targeted proteins into the nucleus and the export of poly(A) RNA out of the nucleus. Has a role in the endoplasmic reticulum-associated degradation (ERAD) pathway.</text>
</comment>
<dbReference type="SUPFAM" id="SSF54236">
    <property type="entry name" value="Ubiquitin-like"/>
    <property type="match status" value="1"/>
</dbReference>
<evidence type="ECO:0000256" key="7">
    <source>
        <dbReference type="ARBA" id="ARBA00024703"/>
    </source>
</evidence>
<reference evidence="10 11" key="1">
    <citation type="journal article" date="2018" name="Nat. Ecol. Evol.">
        <title>Pezizomycetes genomes reveal the molecular basis of ectomycorrhizal truffle lifestyle.</title>
        <authorList>
            <person name="Murat C."/>
            <person name="Payen T."/>
            <person name="Noel B."/>
            <person name="Kuo A."/>
            <person name="Morin E."/>
            <person name="Chen J."/>
            <person name="Kohler A."/>
            <person name="Krizsan K."/>
            <person name="Balestrini R."/>
            <person name="Da Silva C."/>
            <person name="Montanini B."/>
            <person name="Hainaut M."/>
            <person name="Levati E."/>
            <person name="Barry K.W."/>
            <person name="Belfiori B."/>
            <person name="Cichocki N."/>
            <person name="Clum A."/>
            <person name="Dockter R.B."/>
            <person name="Fauchery L."/>
            <person name="Guy J."/>
            <person name="Iotti M."/>
            <person name="Le Tacon F."/>
            <person name="Lindquist E.A."/>
            <person name="Lipzen A."/>
            <person name="Malagnac F."/>
            <person name="Mello A."/>
            <person name="Molinier V."/>
            <person name="Miyauchi S."/>
            <person name="Poulain J."/>
            <person name="Riccioni C."/>
            <person name="Rubini A."/>
            <person name="Sitrit Y."/>
            <person name="Splivallo R."/>
            <person name="Traeger S."/>
            <person name="Wang M."/>
            <person name="Zifcakova L."/>
            <person name="Wipf D."/>
            <person name="Zambonelli A."/>
            <person name="Paolocci F."/>
            <person name="Nowrousian M."/>
            <person name="Ottonello S."/>
            <person name="Baldrian P."/>
            <person name="Spatafora J.W."/>
            <person name="Henrissat B."/>
            <person name="Nagy L.G."/>
            <person name="Aury J.M."/>
            <person name="Wincker P."/>
            <person name="Grigoriev I.V."/>
            <person name="Bonfante P."/>
            <person name="Martin F.M."/>
        </authorList>
    </citation>
    <scope>NUCLEOTIDE SEQUENCE [LARGE SCALE GENOMIC DNA]</scope>
    <source>
        <strain evidence="10 11">ATCC MYA-4762</strain>
    </source>
</reference>
<evidence type="ECO:0000256" key="3">
    <source>
        <dbReference type="ARBA" id="ARBA00011025"/>
    </source>
</evidence>
<dbReference type="GO" id="GO:0015031">
    <property type="term" value="P:protein transport"/>
    <property type="evidence" value="ECO:0007669"/>
    <property type="project" value="UniProtKB-KW"/>
</dbReference>
<feature type="compositionally biased region" description="Basic and acidic residues" evidence="8">
    <location>
        <begin position="81"/>
        <end position="99"/>
    </location>
</feature>
<dbReference type="PIRSF" id="PIRSF010052">
    <property type="entry name" value="Polyub_prc_Npl4"/>
    <property type="match status" value="1"/>
</dbReference>
<evidence type="ECO:0000259" key="9">
    <source>
        <dbReference type="PROSITE" id="PS50249"/>
    </source>
</evidence>
<dbReference type="EMBL" id="ML121575">
    <property type="protein sequence ID" value="RPB20188.1"/>
    <property type="molecule type" value="Genomic_DNA"/>
</dbReference>
<dbReference type="STRING" id="1051890.A0A3N4LER7"/>
<evidence type="ECO:0000313" key="10">
    <source>
        <dbReference type="EMBL" id="RPB20188.1"/>
    </source>
</evidence>
<dbReference type="OrthoDB" id="10251089at2759"/>
<protein>
    <recommendedName>
        <fullName evidence="4">Nuclear protein localization protein 4</fullName>
    </recommendedName>
</protein>
<dbReference type="AlphaFoldDB" id="A0A3N4LER7"/>
<dbReference type="FunCoup" id="A0A3N4LER7">
    <property type="interactions" value="959"/>
</dbReference>
<evidence type="ECO:0000256" key="2">
    <source>
        <dbReference type="ARBA" id="ARBA00004556"/>
    </source>
</evidence>
<evidence type="ECO:0000256" key="6">
    <source>
        <dbReference type="ARBA" id="ARBA00023010"/>
    </source>
</evidence>
<keyword evidence="5" id="KW-0509">mRNA transport</keyword>
<sequence>MILRFRSPDGAYRIEVQPDQDISILTEKLMGVLTPGVNPSSLVISDAPHNGKTRPLRVLSGISIKDAGLNHGDLLFLSYSKDDDGAKETKPQPKLERSSGRLNGQAIRPGEDVSLIPKDLEDEIKKLANPWESVKQDPIDNTLEKQDGKIPRGRDHKMCKHGPKGMCDYCMPLEPYDAAYLAEKKIKHLSFHSYLKKINTATNKPENPTSYIPPLTEPYFRVKKHCPSGHAAWPDGICAKCQPSAITLKPQEFRMVDHVEFSDPGLIDNFINFWRASGSQRIGYLYGRYAPYSEVPLGIKAVVEAIYEAPQVGETDGVTLSLPWEGEKGVDEVAALCGLQKVVGVIFTDLVDDGAGQGTVLCKRHIDSYFLSSLEIAFAARLQAAHPNPSKWSETGRFGSKFVTCVVSGNEQGGIDVASYQVSNTAVEMVRADIVEPSADPTVMLVREEDERSRYIPEVFYRRINEYGASVQENAKVSFPVDYLLVTLTHGFPHNPDPMFIAPKGQFPVENREIIGQSQDLGAVAKQLSKAHENPAQAVSDFHMLCFLHTMGILDENEEKLLAEVASKHDLSSGVALQQTPGWQTLLTILRESGERPPKHNLFEDGNRHPEDERLTKRFRRFSINR</sequence>
<dbReference type="Gene3D" id="3.10.20.90">
    <property type="entry name" value="Phosphatidylinositol 3-kinase Catalytic Subunit, Chain A, domain 1"/>
    <property type="match status" value="1"/>
</dbReference>
<organism evidence="10 11">
    <name type="scientific">Terfezia boudieri ATCC MYA-4762</name>
    <dbReference type="NCBI Taxonomy" id="1051890"/>
    <lineage>
        <taxon>Eukaryota</taxon>
        <taxon>Fungi</taxon>
        <taxon>Dikarya</taxon>
        <taxon>Ascomycota</taxon>
        <taxon>Pezizomycotina</taxon>
        <taxon>Pezizomycetes</taxon>
        <taxon>Pezizales</taxon>
        <taxon>Pezizaceae</taxon>
        <taxon>Terfezia</taxon>
    </lineage>
</organism>
<dbReference type="GO" id="GO:0031625">
    <property type="term" value="F:ubiquitin protein ligase binding"/>
    <property type="evidence" value="ECO:0007669"/>
    <property type="project" value="TreeGrafter"/>
</dbReference>
<dbReference type="PANTHER" id="PTHR12710:SF0">
    <property type="entry name" value="NUCLEAR PROTEIN LOCALIZATION PROTEIN 4 HOMOLOG"/>
    <property type="match status" value="1"/>
</dbReference>
<dbReference type="Pfam" id="PF05021">
    <property type="entry name" value="NPL4"/>
    <property type="match status" value="1"/>
</dbReference>
<dbReference type="Pfam" id="PF05020">
    <property type="entry name" value="zf-NPL4"/>
    <property type="match status" value="1"/>
</dbReference>
<dbReference type="CDD" id="cd08061">
    <property type="entry name" value="MPN_NPL4"/>
    <property type="match status" value="1"/>
</dbReference>
<feature type="domain" description="MPN" evidence="9">
    <location>
        <begin position="259"/>
        <end position="398"/>
    </location>
</feature>
<evidence type="ECO:0000256" key="1">
    <source>
        <dbReference type="ARBA" id="ARBA00004335"/>
    </source>
</evidence>
<dbReference type="GO" id="GO:0006511">
    <property type="term" value="P:ubiquitin-dependent protein catabolic process"/>
    <property type="evidence" value="ECO:0007669"/>
    <property type="project" value="InterPro"/>
</dbReference>
<keyword evidence="11" id="KW-1185">Reference proteome</keyword>
<dbReference type="GO" id="GO:0051028">
    <property type="term" value="P:mRNA transport"/>
    <property type="evidence" value="ECO:0007669"/>
    <property type="project" value="UniProtKB-KW"/>
</dbReference>
<evidence type="ECO:0000256" key="8">
    <source>
        <dbReference type="SAM" id="MobiDB-lite"/>
    </source>
</evidence>
<dbReference type="InterPro" id="IPR037518">
    <property type="entry name" value="MPN"/>
</dbReference>
<keyword evidence="5" id="KW-0813">Transport</keyword>
<accession>A0A3N4LER7</accession>
<dbReference type="GO" id="GO:0031965">
    <property type="term" value="C:nuclear membrane"/>
    <property type="evidence" value="ECO:0007669"/>
    <property type="project" value="UniProtKB-SubCell"/>
</dbReference>
<keyword evidence="6" id="KW-0811">Translocation</keyword>
<dbReference type="GO" id="GO:0043130">
    <property type="term" value="F:ubiquitin binding"/>
    <property type="evidence" value="ECO:0007669"/>
    <property type="project" value="TreeGrafter"/>
</dbReference>
<dbReference type="PROSITE" id="PS50249">
    <property type="entry name" value="MPN"/>
    <property type="match status" value="1"/>
</dbReference>
<dbReference type="InterPro" id="IPR029071">
    <property type="entry name" value="Ubiquitin-like_domsf"/>
</dbReference>
<name>A0A3N4LER7_9PEZI</name>
<keyword evidence="6" id="KW-0653">Protein transport</keyword>
<dbReference type="InterPro" id="IPR007716">
    <property type="entry name" value="NPL4_Zn-bd_put"/>
</dbReference>
<dbReference type="PANTHER" id="PTHR12710">
    <property type="entry name" value="NUCLEAR PROTEIN LOCALIZATION 4"/>
    <property type="match status" value="1"/>
</dbReference>
<gene>
    <name evidence="10" type="ORF">L211DRAFT_792529</name>
</gene>
<comment type="subcellular location">
    <subcellularLocation>
        <location evidence="2">Cytoplasm</location>
        <location evidence="2">Perinuclear region</location>
    </subcellularLocation>
    <subcellularLocation>
        <location evidence="1">Nucleus membrane</location>
        <topology evidence="1">Peripheral membrane protein</topology>
        <orientation evidence="1">Cytoplasmic side</orientation>
    </subcellularLocation>
</comment>
<proteinExistence type="inferred from homology"/>
<dbReference type="InterPro" id="IPR007717">
    <property type="entry name" value="NPL4_C"/>
</dbReference>
<dbReference type="GO" id="GO:0048471">
    <property type="term" value="C:perinuclear region of cytoplasm"/>
    <property type="evidence" value="ECO:0007669"/>
    <property type="project" value="UniProtKB-SubCell"/>
</dbReference>
<dbReference type="InParanoid" id="A0A3N4LER7"/>
<evidence type="ECO:0000256" key="5">
    <source>
        <dbReference type="ARBA" id="ARBA00022816"/>
    </source>
</evidence>
<feature type="region of interest" description="Disordered" evidence="8">
    <location>
        <begin position="81"/>
        <end position="107"/>
    </location>
</feature>
<dbReference type="InterPro" id="IPR016563">
    <property type="entry name" value="Npl4"/>
</dbReference>
<dbReference type="Proteomes" id="UP000267821">
    <property type="component" value="Unassembled WGS sequence"/>
</dbReference>
<comment type="similarity">
    <text evidence="3">Belongs to the NPL4 family.</text>
</comment>